<dbReference type="AlphaFoldDB" id="A0A7X2NJN7"/>
<evidence type="ECO:0000256" key="1">
    <source>
        <dbReference type="ARBA" id="ARBA00004496"/>
    </source>
</evidence>
<dbReference type="CDD" id="cd00211">
    <property type="entry name" value="PTS_IIA_fru"/>
    <property type="match status" value="1"/>
</dbReference>
<keyword evidence="4" id="KW-0597">Phosphoprotein</keyword>
<dbReference type="InterPro" id="IPR016152">
    <property type="entry name" value="PTrfase/Anion_transptr"/>
</dbReference>
<evidence type="ECO:0000259" key="11">
    <source>
        <dbReference type="PROSITE" id="PS51094"/>
    </source>
</evidence>
<evidence type="ECO:0000313" key="12">
    <source>
        <dbReference type="EMBL" id="MSS36154.1"/>
    </source>
</evidence>
<protein>
    <recommendedName>
        <fullName evidence="9">Ascorbate-specific PTS system EIIA component</fullName>
    </recommendedName>
    <alternativeName>
        <fullName evidence="10">Ascorbate-specific phosphotransferase enzyme IIA component</fullName>
    </alternativeName>
</protein>
<keyword evidence="5" id="KW-0808">Transferase</keyword>
<evidence type="ECO:0000256" key="6">
    <source>
        <dbReference type="ARBA" id="ARBA00022683"/>
    </source>
</evidence>
<keyword evidence="6" id="KW-0598">Phosphotransferase system</keyword>
<dbReference type="PANTHER" id="PTHR36203:SF1">
    <property type="entry name" value="ASCORBATE-SPECIFIC PTS SYSTEM EIIA COMPONENT"/>
    <property type="match status" value="1"/>
</dbReference>
<sequence length="149" mass="16614">MLSELLNELNIRLNVECKNWEDCIRKSGEPLLERGDITEAYIQAVIDNVKTAGPYIVITKGVALPHATNKVGVNRTSMSFVRLGTPVYFGNKSNDPVKYLFMLATTDTGSHLGALQDLTEFLERKEFMAVLETAKEPADIISYIKLYAS</sequence>
<evidence type="ECO:0000256" key="10">
    <source>
        <dbReference type="ARBA" id="ARBA00042072"/>
    </source>
</evidence>
<keyword evidence="12" id="KW-0762">Sugar transport</keyword>
<dbReference type="InterPro" id="IPR051351">
    <property type="entry name" value="Ascorbate-PTS_EIIA_comp"/>
</dbReference>
<evidence type="ECO:0000313" key="13">
    <source>
        <dbReference type="Proteomes" id="UP000429958"/>
    </source>
</evidence>
<accession>A0A7X2NJN7</accession>
<evidence type="ECO:0000256" key="7">
    <source>
        <dbReference type="ARBA" id="ARBA00022777"/>
    </source>
</evidence>
<dbReference type="GO" id="GO:0005737">
    <property type="term" value="C:cytoplasm"/>
    <property type="evidence" value="ECO:0007669"/>
    <property type="project" value="UniProtKB-SubCell"/>
</dbReference>
<dbReference type="PROSITE" id="PS51094">
    <property type="entry name" value="PTS_EIIA_TYPE_2"/>
    <property type="match status" value="1"/>
</dbReference>
<keyword evidence="2" id="KW-0813">Transport</keyword>
<dbReference type="EMBL" id="VUMD01000004">
    <property type="protein sequence ID" value="MSS36154.1"/>
    <property type="molecule type" value="Genomic_DNA"/>
</dbReference>
<feature type="domain" description="PTS EIIA type-2" evidence="11">
    <location>
        <begin position="4"/>
        <end position="147"/>
    </location>
</feature>
<dbReference type="RefSeq" id="WP_154471640.1">
    <property type="nucleotide sequence ID" value="NZ_VUMD01000004.1"/>
</dbReference>
<keyword evidence="13" id="KW-1185">Reference proteome</keyword>
<evidence type="ECO:0000256" key="4">
    <source>
        <dbReference type="ARBA" id="ARBA00022553"/>
    </source>
</evidence>
<gene>
    <name evidence="12" type="ORF">FYJ39_06100</name>
</gene>
<dbReference type="SUPFAM" id="SSF55804">
    <property type="entry name" value="Phoshotransferase/anion transport protein"/>
    <property type="match status" value="1"/>
</dbReference>
<evidence type="ECO:0000256" key="9">
    <source>
        <dbReference type="ARBA" id="ARBA00041175"/>
    </source>
</evidence>
<dbReference type="InterPro" id="IPR002178">
    <property type="entry name" value="PTS_EIIA_type-2_dom"/>
</dbReference>
<proteinExistence type="predicted"/>
<name>A0A7X2NJN7_9CLOT</name>
<dbReference type="Proteomes" id="UP000429958">
    <property type="component" value="Unassembled WGS sequence"/>
</dbReference>
<keyword evidence="7" id="KW-0418">Kinase</keyword>
<evidence type="ECO:0000256" key="2">
    <source>
        <dbReference type="ARBA" id="ARBA00022448"/>
    </source>
</evidence>
<comment type="subcellular location">
    <subcellularLocation>
        <location evidence="1">Cytoplasm</location>
    </subcellularLocation>
</comment>
<organism evidence="12 13">
    <name type="scientific">Clostridium porci</name>
    <dbReference type="NCBI Taxonomy" id="2605778"/>
    <lineage>
        <taxon>Bacteria</taxon>
        <taxon>Bacillati</taxon>
        <taxon>Bacillota</taxon>
        <taxon>Clostridia</taxon>
        <taxon>Eubacteriales</taxon>
        <taxon>Clostridiaceae</taxon>
        <taxon>Clostridium</taxon>
    </lineage>
</organism>
<comment type="caution">
    <text evidence="12">The sequence shown here is derived from an EMBL/GenBank/DDBJ whole genome shotgun (WGS) entry which is preliminary data.</text>
</comment>
<dbReference type="Pfam" id="PF00359">
    <property type="entry name" value="PTS_EIIA_2"/>
    <property type="match status" value="1"/>
</dbReference>
<reference evidence="12 13" key="1">
    <citation type="submission" date="2019-08" db="EMBL/GenBank/DDBJ databases">
        <title>In-depth cultivation of the pig gut microbiome towards novel bacterial diversity and tailored functional studies.</title>
        <authorList>
            <person name="Wylensek D."/>
            <person name="Hitch T.C.A."/>
            <person name="Clavel T."/>
        </authorList>
    </citation>
    <scope>NUCLEOTIDE SEQUENCE [LARGE SCALE GENOMIC DNA]</scope>
    <source>
        <strain evidence="12 13">WCA-389-WT-23D1</strain>
    </source>
</reference>
<dbReference type="Gene3D" id="3.40.930.10">
    <property type="entry name" value="Mannitol-specific EII, Chain A"/>
    <property type="match status" value="1"/>
</dbReference>
<dbReference type="PANTHER" id="PTHR36203">
    <property type="entry name" value="ASCORBATE-SPECIFIC PTS SYSTEM EIIA COMPONENT"/>
    <property type="match status" value="1"/>
</dbReference>
<dbReference type="GO" id="GO:0016301">
    <property type="term" value="F:kinase activity"/>
    <property type="evidence" value="ECO:0007669"/>
    <property type="project" value="UniProtKB-KW"/>
</dbReference>
<evidence type="ECO:0000256" key="3">
    <source>
        <dbReference type="ARBA" id="ARBA00022490"/>
    </source>
</evidence>
<evidence type="ECO:0000256" key="8">
    <source>
        <dbReference type="ARBA" id="ARBA00037387"/>
    </source>
</evidence>
<keyword evidence="3" id="KW-0963">Cytoplasm</keyword>
<evidence type="ECO:0000256" key="5">
    <source>
        <dbReference type="ARBA" id="ARBA00022679"/>
    </source>
</evidence>
<comment type="function">
    <text evidence="8">The phosphoenolpyruvate-dependent sugar phosphotransferase system (sugar PTS), a major carbohydrate active transport system, catalyzes the phosphorylation of incoming sugar substrates concomitantly with their translocation across the cell membrane. The enzyme II UlaABC PTS system is involved in ascorbate transport.</text>
</comment>
<dbReference type="GO" id="GO:0009401">
    <property type="term" value="P:phosphoenolpyruvate-dependent sugar phosphotransferase system"/>
    <property type="evidence" value="ECO:0007669"/>
    <property type="project" value="UniProtKB-KW"/>
</dbReference>